<dbReference type="InterPro" id="IPR030828">
    <property type="entry name" value="HTH_TyrR"/>
</dbReference>
<dbReference type="Pfam" id="PF00158">
    <property type="entry name" value="Sigma54_activat"/>
    <property type="match status" value="1"/>
</dbReference>
<dbReference type="EMBL" id="FONT01000002">
    <property type="protein sequence ID" value="SFE52126.1"/>
    <property type="molecule type" value="Genomic_DNA"/>
</dbReference>
<evidence type="ECO:0000256" key="5">
    <source>
        <dbReference type="ARBA" id="ARBA00023125"/>
    </source>
</evidence>
<dbReference type="PANTHER" id="PTHR32071">
    <property type="entry name" value="TRANSCRIPTIONAL REGULATORY PROTEIN"/>
    <property type="match status" value="1"/>
</dbReference>
<dbReference type="SMART" id="SM00382">
    <property type="entry name" value="AAA"/>
    <property type="match status" value="1"/>
</dbReference>
<dbReference type="PROSITE" id="PS00675">
    <property type="entry name" value="SIGMA54_INTERACT_1"/>
    <property type="match status" value="1"/>
</dbReference>
<keyword evidence="5" id="KW-0238">DNA-binding</keyword>
<dbReference type="SUPFAM" id="SSF52540">
    <property type="entry name" value="P-loop containing nucleoside triphosphate hydrolases"/>
    <property type="match status" value="1"/>
</dbReference>
<evidence type="ECO:0000256" key="3">
    <source>
        <dbReference type="ARBA" id="ARBA00022840"/>
    </source>
</evidence>
<dbReference type="InterPro" id="IPR002078">
    <property type="entry name" value="Sigma_54_int"/>
</dbReference>
<name>A0A1I2B7S4_9BACI</name>
<dbReference type="GO" id="GO:0003677">
    <property type="term" value="F:DNA binding"/>
    <property type="evidence" value="ECO:0007669"/>
    <property type="project" value="UniProtKB-KW"/>
</dbReference>
<reference evidence="9 10" key="1">
    <citation type="submission" date="2016-10" db="EMBL/GenBank/DDBJ databases">
        <authorList>
            <person name="de Groot N.N."/>
        </authorList>
    </citation>
    <scope>NUCLEOTIDE SEQUENCE [LARGE SCALE GENOMIC DNA]</scope>
    <source>
        <strain evidence="9 10">DSM 23995</strain>
    </source>
</reference>
<sequence>MQVHQKEAEEGNFIGKGPTYRYIADLIDKVAEVDTTVLITGETGVGKNVIAERIHDVSARHEKPFIHVNCGAIPETLIESELFGYTGRAFTGASASGKTGMVQLADKGTLFLDEIGELPLHLQPKLLQLLQNKTFLPVGDTTVRQVDTRIVAATNKDLKQKVADGEFREDLYYRLNVLPIHVPALRERKEDVFPLLQANLDRFNKRHKKSKQFSGPVLDHLQQYGWPGNIRELENVVERLVITSGDDVIEENDLPEDVKKEQEDKSNMQIDFNETLPDMIEQLERKAITQMYEKHQSTRKAAKALGISQSAFMRRWHKYKEEG</sequence>
<dbReference type="GO" id="GO:0006355">
    <property type="term" value="P:regulation of DNA-templated transcription"/>
    <property type="evidence" value="ECO:0007669"/>
    <property type="project" value="InterPro"/>
</dbReference>
<dbReference type="FunFam" id="3.40.50.300:FF:000006">
    <property type="entry name" value="DNA-binding transcriptional regulator NtrC"/>
    <property type="match status" value="1"/>
</dbReference>
<keyword evidence="4" id="KW-0805">Transcription regulation</keyword>
<evidence type="ECO:0000313" key="9">
    <source>
        <dbReference type="EMBL" id="SFE52126.1"/>
    </source>
</evidence>
<keyword evidence="3" id="KW-0067">ATP-binding</keyword>
<dbReference type="InterPro" id="IPR058031">
    <property type="entry name" value="AAA_lid_NorR"/>
</dbReference>
<dbReference type="PROSITE" id="PS00676">
    <property type="entry name" value="SIGMA54_INTERACT_2"/>
    <property type="match status" value="1"/>
</dbReference>
<dbReference type="Gene3D" id="1.10.8.60">
    <property type="match status" value="1"/>
</dbReference>
<dbReference type="InterPro" id="IPR025944">
    <property type="entry name" value="Sigma_54_int_dom_CS"/>
</dbReference>
<dbReference type="InterPro" id="IPR025662">
    <property type="entry name" value="Sigma_54_int_dom_ATP-bd_1"/>
</dbReference>
<dbReference type="CDD" id="cd00009">
    <property type="entry name" value="AAA"/>
    <property type="match status" value="1"/>
</dbReference>
<keyword evidence="2" id="KW-0058">Aromatic hydrocarbons catabolism</keyword>
<evidence type="ECO:0000256" key="2">
    <source>
        <dbReference type="ARBA" id="ARBA00022797"/>
    </source>
</evidence>
<dbReference type="AlphaFoldDB" id="A0A1I2B7S4"/>
<evidence type="ECO:0000256" key="4">
    <source>
        <dbReference type="ARBA" id="ARBA00023015"/>
    </source>
</evidence>
<accession>A0A1I2B7S4</accession>
<proteinExistence type="predicted"/>
<dbReference type="Pfam" id="PF18024">
    <property type="entry name" value="HTH_50"/>
    <property type="match status" value="1"/>
</dbReference>
<dbReference type="Proteomes" id="UP000199516">
    <property type="component" value="Unassembled WGS sequence"/>
</dbReference>
<protein>
    <recommendedName>
        <fullName evidence="7">HTH-type transcriptional regulatory protein TyrR</fullName>
    </recommendedName>
</protein>
<dbReference type="Pfam" id="PF25601">
    <property type="entry name" value="AAA_lid_14"/>
    <property type="match status" value="1"/>
</dbReference>
<dbReference type="InterPro" id="IPR027417">
    <property type="entry name" value="P-loop_NTPase"/>
</dbReference>
<dbReference type="STRING" id="930128.SAMN05192532_102133"/>
<feature type="domain" description="Sigma-54 factor interaction" evidence="8">
    <location>
        <begin position="13"/>
        <end position="242"/>
    </location>
</feature>
<keyword evidence="1" id="KW-0547">Nucleotide-binding</keyword>
<dbReference type="InterPro" id="IPR025943">
    <property type="entry name" value="Sigma_54_int_dom_ATP-bd_2"/>
</dbReference>
<keyword evidence="10" id="KW-1185">Reference proteome</keyword>
<dbReference type="PROSITE" id="PS00688">
    <property type="entry name" value="SIGMA54_INTERACT_3"/>
    <property type="match status" value="1"/>
</dbReference>
<gene>
    <name evidence="9" type="ORF">SAMN05192532_102133</name>
</gene>
<keyword evidence="6" id="KW-0804">Transcription</keyword>
<dbReference type="GO" id="GO:0005524">
    <property type="term" value="F:ATP binding"/>
    <property type="evidence" value="ECO:0007669"/>
    <property type="project" value="UniProtKB-KW"/>
</dbReference>
<evidence type="ECO:0000313" key="10">
    <source>
        <dbReference type="Proteomes" id="UP000199516"/>
    </source>
</evidence>
<dbReference type="InterPro" id="IPR009057">
    <property type="entry name" value="Homeodomain-like_sf"/>
</dbReference>
<dbReference type="SUPFAM" id="SSF46689">
    <property type="entry name" value="Homeodomain-like"/>
    <property type="match status" value="1"/>
</dbReference>
<evidence type="ECO:0000256" key="6">
    <source>
        <dbReference type="ARBA" id="ARBA00023163"/>
    </source>
</evidence>
<dbReference type="Gene3D" id="1.10.10.60">
    <property type="entry name" value="Homeodomain-like"/>
    <property type="match status" value="1"/>
</dbReference>
<dbReference type="PANTHER" id="PTHR32071:SF57">
    <property type="entry name" value="C4-DICARBOXYLATE TRANSPORT TRANSCRIPTIONAL REGULATORY PROTEIN DCTD"/>
    <property type="match status" value="1"/>
</dbReference>
<evidence type="ECO:0000256" key="1">
    <source>
        <dbReference type="ARBA" id="ARBA00022741"/>
    </source>
</evidence>
<dbReference type="Gene3D" id="3.40.50.300">
    <property type="entry name" value="P-loop containing nucleotide triphosphate hydrolases"/>
    <property type="match status" value="1"/>
</dbReference>
<organism evidence="9 10">
    <name type="scientific">Alteribacillus iranensis</name>
    <dbReference type="NCBI Taxonomy" id="930128"/>
    <lineage>
        <taxon>Bacteria</taxon>
        <taxon>Bacillati</taxon>
        <taxon>Bacillota</taxon>
        <taxon>Bacilli</taxon>
        <taxon>Bacillales</taxon>
        <taxon>Bacillaceae</taxon>
        <taxon>Alteribacillus</taxon>
    </lineage>
</organism>
<evidence type="ECO:0000259" key="8">
    <source>
        <dbReference type="PROSITE" id="PS50045"/>
    </source>
</evidence>
<evidence type="ECO:0000256" key="7">
    <source>
        <dbReference type="ARBA" id="ARBA00029500"/>
    </source>
</evidence>
<dbReference type="PROSITE" id="PS50045">
    <property type="entry name" value="SIGMA54_INTERACT_4"/>
    <property type="match status" value="1"/>
</dbReference>
<dbReference type="RefSeq" id="WP_322787595.1">
    <property type="nucleotide sequence ID" value="NZ_FONT01000002.1"/>
</dbReference>
<dbReference type="InterPro" id="IPR003593">
    <property type="entry name" value="AAA+_ATPase"/>
</dbReference>